<evidence type="ECO:0000313" key="15">
    <source>
        <dbReference type="EMBL" id="KAK2077067.1"/>
    </source>
</evidence>
<dbReference type="Proteomes" id="UP001255856">
    <property type="component" value="Unassembled WGS sequence"/>
</dbReference>
<dbReference type="PANTHER" id="PTHR12888:SF0">
    <property type="entry name" value="PEROXISOME ASSEMBLY PROTEIN 12"/>
    <property type="match status" value="1"/>
</dbReference>
<dbReference type="SUPFAM" id="SSF57850">
    <property type="entry name" value="RING/U-box"/>
    <property type="match status" value="1"/>
</dbReference>
<dbReference type="Pfam" id="PF04757">
    <property type="entry name" value="Pex2_Pex12"/>
    <property type="match status" value="1"/>
</dbReference>
<evidence type="ECO:0000256" key="6">
    <source>
        <dbReference type="ARBA" id="ARBA00022723"/>
    </source>
</evidence>
<protein>
    <recommendedName>
        <fullName evidence="13">Peroxin-12</fullName>
    </recommendedName>
</protein>
<evidence type="ECO:0000256" key="13">
    <source>
        <dbReference type="ARBA" id="ARBA00029692"/>
    </source>
</evidence>
<dbReference type="EMBL" id="JASFZW010000007">
    <property type="protein sequence ID" value="KAK2077067.1"/>
    <property type="molecule type" value="Genomic_DNA"/>
</dbReference>
<evidence type="ECO:0000256" key="8">
    <source>
        <dbReference type="ARBA" id="ARBA00022833"/>
    </source>
</evidence>
<comment type="subcellular location">
    <subcellularLocation>
        <location evidence="1">Peroxisome membrane</location>
        <topology evidence="1">Multi-pass membrane protein</topology>
    </subcellularLocation>
</comment>
<accession>A0AAD9IJ70</accession>
<comment type="similarity">
    <text evidence="3">Belongs to the pex2/pex10/pex12 family.</text>
</comment>
<keyword evidence="7" id="KW-0863">Zinc-finger</keyword>
<name>A0AAD9IJ70_PROWI</name>
<keyword evidence="16" id="KW-1185">Reference proteome</keyword>
<dbReference type="InterPro" id="IPR017375">
    <property type="entry name" value="PEX12"/>
</dbReference>
<keyword evidence="9" id="KW-0653">Protein transport</keyword>
<keyword evidence="6" id="KW-0479">Metal-binding</keyword>
<evidence type="ECO:0000256" key="3">
    <source>
        <dbReference type="ARBA" id="ARBA00008704"/>
    </source>
</evidence>
<keyword evidence="11" id="KW-0472">Membrane</keyword>
<keyword evidence="10" id="KW-1133">Transmembrane helix</keyword>
<dbReference type="AlphaFoldDB" id="A0AAD9IJ70"/>
<dbReference type="Gene3D" id="3.30.40.10">
    <property type="entry name" value="Zinc/RING finger domain, C3HC4 (zinc finger)"/>
    <property type="match status" value="1"/>
</dbReference>
<sequence length="249" mass="27431">MVGVLVPYIRAKLDRLYEEESIRQRARQALADDARDASWRAFYARAFVRAYPWCVAAHEGSRFAYQLLYLLGKTPYYLPGLHLLGLRVARTDPAAARAHAKAQAARRARRAAGGDALPAPLRLLCAATLRAGYLVADNARSALVLSVFAFKLLEWWYSAGERALGERKALEPPPPPPPLAPAPDGLALPEDTSLCPICSSKRVNPTLVATSGYAYCYVCIHKHVTERGCCPVTLEPAKLSDLWRLYPGM</sequence>
<evidence type="ECO:0000256" key="12">
    <source>
        <dbReference type="ARBA" id="ARBA00023140"/>
    </source>
</evidence>
<dbReference type="InterPro" id="IPR006845">
    <property type="entry name" value="Pex_N"/>
</dbReference>
<evidence type="ECO:0000256" key="1">
    <source>
        <dbReference type="ARBA" id="ARBA00004585"/>
    </source>
</evidence>
<evidence type="ECO:0000256" key="11">
    <source>
        <dbReference type="ARBA" id="ARBA00023136"/>
    </source>
</evidence>
<evidence type="ECO:0000256" key="4">
    <source>
        <dbReference type="ARBA" id="ARBA00022448"/>
    </source>
</evidence>
<organism evidence="15 16">
    <name type="scientific">Prototheca wickerhamii</name>
    <dbReference type="NCBI Taxonomy" id="3111"/>
    <lineage>
        <taxon>Eukaryota</taxon>
        <taxon>Viridiplantae</taxon>
        <taxon>Chlorophyta</taxon>
        <taxon>core chlorophytes</taxon>
        <taxon>Trebouxiophyceae</taxon>
        <taxon>Chlorellales</taxon>
        <taxon>Chlorellaceae</taxon>
        <taxon>Prototheca</taxon>
    </lineage>
</organism>
<dbReference type="GO" id="GO:0004842">
    <property type="term" value="F:ubiquitin-protein transferase activity"/>
    <property type="evidence" value="ECO:0007669"/>
    <property type="project" value="TreeGrafter"/>
</dbReference>
<dbReference type="GO" id="GO:0005778">
    <property type="term" value="C:peroxisomal membrane"/>
    <property type="evidence" value="ECO:0007669"/>
    <property type="project" value="UniProtKB-SubCell"/>
</dbReference>
<dbReference type="GO" id="GO:0016558">
    <property type="term" value="P:protein import into peroxisome matrix"/>
    <property type="evidence" value="ECO:0007669"/>
    <property type="project" value="InterPro"/>
</dbReference>
<evidence type="ECO:0000256" key="5">
    <source>
        <dbReference type="ARBA" id="ARBA00022692"/>
    </source>
</evidence>
<reference evidence="15" key="1">
    <citation type="submission" date="2021-01" db="EMBL/GenBank/DDBJ databases">
        <authorList>
            <person name="Eckstrom K.M.E."/>
        </authorList>
    </citation>
    <scope>NUCLEOTIDE SEQUENCE</scope>
    <source>
        <strain evidence="15">UVCC 0001</strain>
    </source>
</reference>
<feature type="domain" description="Pex N-terminal" evidence="14">
    <location>
        <begin position="4"/>
        <end position="158"/>
    </location>
</feature>
<comment type="caution">
    <text evidence="15">The sequence shown here is derived from an EMBL/GenBank/DDBJ whole genome shotgun (WGS) entry which is preliminary data.</text>
</comment>
<dbReference type="CDD" id="cd16451">
    <property type="entry name" value="mRING_PEX12"/>
    <property type="match status" value="1"/>
</dbReference>
<evidence type="ECO:0000256" key="2">
    <source>
        <dbReference type="ARBA" id="ARBA00004906"/>
    </source>
</evidence>
<dbReference type="GO" id="GO:1990429">
    <property type="term" value="C:peroxisomal importomer complex"/>
    <property type="evidence" value="ECO:0007669"/>
    <property type="project" value="TreeGrafter"/>
</dbReference>
<proteinExistence type="inferred from homology"/>
<dbReference type="GO" id="GO:0008270">
    <property type="term" value="F:zinc ion binding"/>
    <property type="evidence" value="ECO:0007669"/>
    <property type="project" value="UniProtKB-KW"/>
</dbReference>
<keyword evidence="8" id="KW-0862">Zinc</keyword>
<evidence type="ECO:0000256" key="9">
    <source>
        <dbReference type="ARBA" id="ARBA00022927"/>
    </source>
</evidence>
<evidence type="ECO:0000259" key="14">
    <source>
        <dbReference type="Pfam" id="PF04757"/>
    </source>
</evidence>
<keyword evidence="12" id="KW-0576">Peroxisome</keyword>
<evidence type="ECO:0000256" key="10">
    <source>
        <dbReference type="ARBA" id="ARBA00022989"/>
    </source>
</evidence>
<gene>
    <name evidence="15" type="ORF">QBZ16_004700</name>
</gene>
<evidence type="ECO:0000256" key="7">
    <source>
        <dbReference type="ARBA" id="ARBA00022771"/>
    </source>
</evidence>
<keyword evidence="5" id="KW-0812">Transmembrane</keyword>
<evidence type="ECO:0000313" key="16">
    <source>
        <dbReference type="Proteomes" id="UP001255856"/>
    </source>
</evidence>
<dbReference type="GO" id="GO:0006513">
    <property type="term" value="P:protein monoubiquitination"/>
    <property type="evidence" value="ECO:0007669"/>
    <property type="project" value="TreeGrafter"/>
</dbReference>
<dbReference type="PANTHER" id="PTHR12888">
    <property type="entry name" value="PEROXISOME ASSEMBLY PROTEIN 12 PEROXIN-12"/>
    <property type="match status" value="1"/>
</dbReference>
<comment type="pathway">
    <text evidence="2">Protein modification; protein ubiquitination.</text>
</comment>
<dbReference type="InterPro" id="IPR013083">
    <property type="entry name" value="Znf_RING/FYVE/PHD"/>
</dbReference>
<keyword evidence="4" id="KW-0813">Transport</keyword>